<evidence type="ECO:0000313" key="1">
    <source>
        <dbReference type="EMBL" id="PKI80780.1"/>
    </source>
</evidence>
<dbReference type="EMBL" id="NXIF01000027">
    <property type="protein sequence ID" value="PKI80780.1"/>
    <property type="molecule type" value="Genomic_DNA"/>
</dbReference>
<evidence type="ECO:0000313" key="2">
    <source>
        <dbReference type="Proteomes" id="UP000233248"/>
    </source>
</evidence>
<dbReference type="Gene3D" id="3.10.490.10">
    <property type="entry name" value="Gamma-glutamyl cyclotransferase-like"/>
    <property type="match status" value="1"/>
</dbReference>
<dbReference type="OrthoDB" id="5347181at2"/>
<name>A0A2N1J2J5_9BACT</name>
<dbReference type="KEGG" id="ahs:AHALO_1529"/>
<reference evidence="1 2" key="1">
    <citation type="submission" date="2017-09" db="EMBL/GenBank/DDBJ databases">
        <title>Genomics of the genus Arcobacter.</title>
        <authorList>
            <person name="Perez-Cataluna A."/>
            <person name="Figueras M.J."/>
            <person name="Salas-Masso N."/>
        </authorList>
    </citation>
    <scope>NUCLEOTIDE SEQUENCE [LARGE SCALE GENOMIC DNA]</scope>
    <source>
        <strain evidence="1 2">DSM 18005</strain>
    </source>
</reference>
<sequence>MYLFGFGSLINIKSAQKSFKRVLKQEDLIPVTAKGVKKVWNSIEHIDFEDKKDVNGVFLNLAVDDNSSANGVVVKVSDEEFELLKQREKNYSSIIIKKQNIIGCQLEDDVIAFMTTNEEKIAKKGDKNCYIPAKYIELLTESFSSYSKNFIEKYKEETLENLPFELKHGVYKFSDPLQNKLAKEGVNESN</sequence>
<dbReference type="Proteomes" id="UP000233248">
    <property type="component" value="Unassembled WGS sequence"/>
</dbReference>
<dbReference type="GO" id="GO:0016740">
    <property type="term" value="F:transferase activity"/>
    <property type="evidence" value="ECO:0007669"/>
    <property type="project" value="UniProtKB-KW"/>
</dbReference>
<dbReference type="RefSeq" id="WP_101184739.1">
    <property type="nucleotide sequence ID" value="NZ_CP031218.1"/>
</dbReference>
<gene>
    <name evidence="1" type="ORF">CP960_07185</name>
</gene>
<accession>A0A2N1J2J5</accession>
<protein>
    <submittedName>
        <fullName evidence="1">Gamma-glutamylcyclotransferase</fullName>
    </submittedName>
</protein>
<dbReference type="AlphaFoldDB" id="A0A2N1J2J5"/>
<comment type="caution">
    <text evidence="1">The sequence shown here is derived from an EMBL/GenBank/DDBJ whole genome shotgun (WGS) entry which is preliminary data.</text>
</comment>
<keyword evidence="2" id="KW-1185">Reference proteome</keyword>
<keyword evidence="1" id="KW-0808">Transferase</keyword>
<proteinExistence type="predicted"/>
<organism evidence="1 2">
    <name type="scientific">Malaciobacter halophilus</name>
    <dbReference type="NCBI Taxonomy" id="197482"/>
    <lineage>
        <taxon>Bacteria</taxon>
        <taxon>Pseudomonadati</taxon>
        <taxon>Campylobacterota</taxon>
        <taxon>Epsilonproteobacteria</taxon>
        <taxon>Campylobacterales</taxon>
        <taxon>Arcobacteraceae</taxon>
        <taxon>Malaciobacter</taxon>
    </lineage>
</organism>